<dbReference type="GO" id="GO:0046872">
    <property type="term" value="F:metal ion binding"/>
    <property type="evidence" value="ECO:0007669"/>
    <property type="project" value="UniProtKB-KW"/>
</dbReference>
<dbReference type="SUPFAM" id="SSF54862">
    <property type="entry name" value="4Fe-4S ferredoxins"/>
    <property type="match status" value="1"/>
</dbReference>
<comment type="caution">
    <text evidence="8">The sequence shown here is derived from an EMBL/GenBank/DDBJ whole genome shotgun (WGS) entry which is preliminary data.</text>
</comment>
<dbReference type="PANTHER" id="PTHR36923:SF3">
    <property type="entry name" value="FERREDOXIN"/>
    <property type="match status" value="1"/>
</dbReference>
<evidence type="ECO:0000256" key="1">
    <source>
        <dbReference type="ARBA" id="ARBA00001927"/>
    </source>
</evidence>
<protein>
    <submittedName>
        <fullName evidence="8">Putative ferredoxin</fullName>
    </submittedName>
</protein>
<sequence>MKVTIDLPACFGLGACEAAASEVFEVGDDGKVHLLDPPGPLEAYRQQIEEAVDDCPMRALRVEG</sequence>
<evidence type="ECO:0000256" key="3">
    <source>
        <dbReference type="ARBA" id="ARBA00022723"/>
    </source>
</evidence>
<evidence type="ECO:0000313" key="8">
    <source>
        <dbReference type="EMBL" id="EON31312.1"/>
    </source>
</evidence>
<dbReference type="PATRIC" id="fig|1316928.3.peg.3700"/>
<dbReference type="InterPro" id="IPR051269">
    <property type="entry name" value="Fe-S_cluster_ET"/>
</dbReference>
<keyword evidence="6" id="KW-0411">Iron-sulfur</keyword>
<dbReference type="EMBL" id="AQPW01000027">
    <property type="protein sequence ID" value="EON31312.1"/>
    <property type="molecule type" value="Genomic_DNA"/>
</dbReference>
<organism evidence="8 9">
    <name type="scientific">Gordonia terrae C-6</name>
    <dbReference type="NCBI Taxonomy" id="1316928"/>
    <lineage>
        <taxon>Bacteria</taxon>
        <taxon>Bacillati</taxon>
        <taxon>Actinomycetota</taxon>
        <taxon>Actinomycetes</taxon>
        <taxon>Mycobacteriales</taxon>
        <taxon>Gordoniaceae</taxon>
        <taxon>Gordonia</taxon>
    </lineage>
</organism>
<evidence type="ECO:0000256" key="2">
    <source>
        <dbReference type="ARBA" id="ARBA00022448"/>
    </source>
</evidence>
<proteinExistence type="predicted"/>
<dbReference type="Gene3D" id="3.30.70.20">
    <property type="match status" value="1"/>
</dbReference>
<dbReference type="PANTHER" id="PTHR36923">
    <property type="entry name" value="FERREDOXIN"/>
    <property type="match status" value="1"/>
</dbReference>
<evidence type="ECO:0000256" key="7">
    <source>
        <dbReference type="ARBA" id="ARBA00023291"/>
    </source>
</evidence>
<dbReference type="OrthoDB" id="9803319at2"/>
<evidence type="ECO:0000256" key="6">
    <source>
        <dbReference type="ARBA" id="ARBA00023014"/>
    </source>
</evidence>
<accession>R7Y5N1</accession>
<dbReference type="RefSeq" id="WP_010844053.1">
    <property type="nucleotide sequence ID" value="NZ_AQPW01000027.1"/>
</dbReference>
<comment type="cofactor">
    <cofactor evidence="1">
        <name>[3Fe-4S] cluster</name>
        <dbReference type="ChEBI" id="CHEBI:21137"/>
    </cofactor>
</comment>
<dbReference type="Pfam" id="PF13370">
    <property type="entry name" value="Fer4_13"/>
    <property type="match status" value="1"/>
</dbReference>
<keyword evidence="4" id="KW-0249">Electron transport</keyword>
<keyword evidence="3" id="KW-0479">Metal-binding</keyword>
<dbReference type="Proteomes" id="UP000013569">
    <property type="component" value="Unassembled WGS sequence"/>
</dbReference>
<evidence type="ECO:0000256" key="4">
    <source>
        <dbReference type="ARBA" id="ARBA00022982"/>
    </source>
</evidence>
<dbReference type="AlphaFoldDB" id="R7Y5N1"/>
<dbReference type="GO" id="GO:0051538">
    <property type="term" value="F:3 iron, 4 sulfur cluster binding"/>
    <property type="evidence" value="ECO:0007669"/>
    <property type="project" value="UniProtKB-KW"/>
</dbReference>
<name>R7Y5N1_9ACTN</name>
<keyword evidence="2" id="KW-0813">Transport</keyword>
<evidence type="ECO:0000256" key="5">
    <source>
        <dbReference type="ARBA" id="ARBA00023004"/>
    </source>
</evidence>
<reference evidence="8 9" key="1">
    <citation type="journal article" date="2013" name="Genome Announc.">
        <title>Draft Genome Sequence of a Benzothiophene-Desulfurizing Bacterium, Gordona terrae Strain C-6.</title>
        <authorList>
            <person name="Wang W."/>
            <person name="Ma T."/>
            <person name="Ren Y."/>
            <person name="Li G."/>
        </authorList>
    </citation>
    <scope>NUCLEOTIDE SEQUENCE [LARGE SCALE GENOMIC DNA]</scope>
    <source>
        <strain evidence="8 9">C-6</strain>
    </source>
</reference>
<keyword evidence="5" id="KW-0408">Iron</keyword>
<evidence type="ECO:0000313" key="9">
    <source>
        <dbReference type="Proteomes" id="UP000013569"/>
    </source>
</evidence>
<gene>
    <name evidence="8" type="ORF">GTC6_18301</name>
</gene>
<keyword evidence="7" id="KW-0003">3Fe-4S</keyword>